<reference evidence="2" key="1">
    <citation type="submission" date="2020-10" db="EMBL/GenBank/DDBJ databases">
        <title>Phylogeny of dyella-like bacteria.</title>
        <authorList>
            <person name="Fu J."/>
        </authorList>
    </citation>
    <scope>NUCLEOTIDE SEQUENCE</scope>
    <source>
        <strain evidence="2">DHON07</strain>
    </source>
</reference>
<sequence length="295" mass="33707">MPCEDPVRCGHALRDERLAFSGEPEGYDMKNAVVVVPVYKTDLNDNELLSLKRSLQVLANHPFAIACPEGLDLGPLLPLFESVDYAVRRFHPDFFKGLSGYNQLMLSEVFYQAFQNYAYILICQMDVFVFEDKLDDWCGKGYDYIGAPWMASRQTFLNRLFLRINNAFKKRKKNTEHYFKVGNGGFSLRKTETMLRAVRCRKEKLDGASPELARWHPQNLYIEDLYFSLVAPTLTHVSIPGYVEAVDFCVDRKPEAAIKLNCGQLPFACHRFYDPKVGAFWRPIISKYAAGPSGS</sequence>
<dbReference type="Proteomes" id="UP001430193">
    <property type="component" value="Unassembled WGS sequence"/>
</dbReference>
<name>A0ABS2KJQ0_9GAMM</name>
<proteinExistence type="predicted"/>
<evidence type="ECO:0000259" key="1">
    <source>
        <dbReference type="Pfam" id="PF18922"/>
    </source>
</evidence>
<keyword evidence="3" id="KW-1185">Reference proteome</keyword>
<evidence type="ECO:0000313" key="3">
    <source>
        <dbReference type="Proteomes" id="UP001430193"/>
    </source>
</evidence>
<feature type="domain" description="DUF5672" evidence="1">
    <location>
        <begin position="85"/>
        <end position="270"/>
    </location>
</feature>
<dbReference type="Pfam" id="PF18922">
    <property type="entry name" value="DUF5672"/>
    <property type="match status" value="1"/>
</dbReference>
<dbReference type="RefSeq" id="WP_204632964.1">
    <property type="nucleotide sequence ID" value="NZ_BSOC01000001.1"/>
</dbReference>
<dbReference type="EMBL" id="JADIKF010000040">
    <property type="protein sequence ID" value="MBM7131388.1"/>
    <property type="molecule type" value="Genomic_DNA"/>
</dbReference>
<gene>
    <name evidence="2" type="ORF">ISS99_17840</name>
</gene>
<accession>A0ABS2KJQ0</accession>
<dbReference type="InterPro" id="IPR043729">
    <property type="entry name" value="DUF5672"/>
</dbReference>
<evidence type="ECO:0000313" key="2">
    <source>
        <dbReference type="EMBL" id="MBM7131388.1"/>
    </source>
</evidence>
<comment type="caution">
    <text evidence="2">The sequence shown here is derived from an EMBL/GenBank/DDBJ whole genome shotgun (WGS) entry which is preliminary data.</text>
</comment>
<organism evidence="2 3">
    <name type="scientific">Dyella mobilis</name>
    <dbReference type="NCBI Taxonomy" id="1849582"/>
    <lineage>
        <taxon>Bacteria</taxon>
        <taxon>Pseudomonadati</taxon>
        <taxon>Pseudomonadota</taxon>
        <taxon>Gammaproteobacteria</taxon>
        <taxon>Lysobacterales</taxon>
        <taxon>Rhodanobacteraceae</taxon>
        <taxon>Dyella</taxon>
    </lineage>
</organism>
<protein>
    <recommendedName>
        <fullName evidence="1">DUF5672 domain-containing protein</fullName>
    </recommendedName>
</protein>